<proteinExistence type="inferred from homology"/>
<accession>A0ABP0E9J1</accession>
<comment type="pathway">
    <text evidence="2 11">Porphyrin-containing compound metabolism; protoporphyrin-IX biosynthesis; protoporphyrin-IX from protoporphyrinogen-IX: step 1/1.</text>
</comment>
<keyword evidence="9 11" id="KW-0627">Porphyrin biosynthesis</keyword>
<evidence type="ECO:0000256" key="7">
    <source>
        <dbReference type="ARBA" id="ARBA00023002"/>
    </source>
</evidence>
<evidence type="ECO:0000256" key="1">
    <source>
        <dbReference type="ARBA" id="ARBA00002600"/>
    </source>
</evidence>
<dbReference type="SUPFAM" id="SSF54373">
    <property type="entry name" value="FAD-linked reductases, C-terminal domain"/>
    <property type="match status" value="1"/>
</dbReference>
<dbReference type="EC" id="1.3.3.4" evidence="4 11"/>
<sequence length="553" mass="59533">MSLTRIRPNGSVAVLGAGISGLSFAYFLNKLRPDVKITLYEQNTRPGGWINTDKVAASEVAREPVLFEKGPRTLRGVSEGTLLIVDMLKQLGKAPEIEVMSRNSVANNKYILGGGGDELVKVGSFRFHLGDLTAGLIRAVVGEPFRRGEKLPVDESIESFVKRRFGSTALSDNVLSAVFHGIYAGDVARLSARSVIPAMVEMERAHGSIFMAMVKKCFGAKSHQSGHKLGGGSGLSQSLQEYEKRISQHSDLQGVASQLSKFPVLRLQGGLQELPNAVANHLESCDNVNIVYGAPVAAISKSPSGDQVCVRMSDGGESSFDHFRSTINTKTLANLLAADSSSPLRKLPYVSVLLVNVYSKSTPLIPQNCHGFGFLVPKKAANPERLLGVIFDSDIAQNVEPFHKDKETSSSSTTASGSGSSNSITLMFGGHFYNQQDPPMSSSMRMRIVREVLQSKLDVDLAGLRMVDLDTHRKTNSGPDRAVADTDILVSFNYHQDCIPQYEVGYSALAAEVEEQLHSEFKGTVSLGGMAFGNGIGVPDCVQNGLEDALKLA</sequence>
<dbReference type="Proteomes" id="UP001497600">
    <property type="component" value="Chromosome C"/>
</dbReference>
<comment type="catalytic activity">
    <reaction evidence="10 11">
        <text>protoporphyrinogen IX + 3 O2 = protoporphyrin IX + 3 H2O2</text>
        <dbReference type="Rhea" id="RHEA:25576"/>
        <dbReference type="ChEBI" id="CHEBI:15379"/>
        <dbReference type="ChEBI" id="CHEBI:16240"/>
        <dbReference type="ChEBI" id="CHEBI:57306"/>
        <dbReference type="ChEBI" id="CHEBI:57307"/>
        <dbReference type="EC" id="1.3.3.4"/>
    </reaction>
</comment>
<evidence type="ECO:0000256" key="2">
    <source>
        <dbReference type="ARBA" id="ARBA00005073"/>
    </source>
</evidence>
<comment type="similarity">
    <text evidence="3 11">Belongs to the protoporphyrinogen/coproporphyrinogen oxidase family. Protoporphyrinogen oxidase subfamily.</text>
</comment>
<gene>
    <name evidence="14" type="primary">HEM14</name>
    <name evidence="14" type="ORF">CAAN4_C10396</name>
</gene>
<evidence type="ECO:0000313" key="14">
    <source>
        <dbReference type="EMBL" id="CAK7901091.1"/>
    </source>
</evidence>
<dbReference type="InterPro" id="IPR004572">
    <property type="entry name" value="Protoporphyrinogen_oxidase"/>
</dbReference>
<dbReference type="Gene3D" id="3.50.50.60">
    <property type="entry name" value="FAD/NAD(P)-binding domain"/>
    <property type="match status" value="1"/>
</dbReference>
<feature type="compositionally biased region" description="Low complexity" evidence="12">
    <location>
        <begin position="409"/>
        <end position="420"/>
    </location>
</feature>
<comment type="subcellular location">
    <subcellularLocation>
        <location evidence="11">Mitochondrion inner membrane</location>
    </subcellularLocation>
</comment>
<evidence type="ECO:0000256" key="3">
    <source>
        <dbReference type="ARBA" id="ARBA00010551"/>
    </source>
</evidence>
<keyword evidence="15" id="KW-1185">Reference proteome</keyword>
<evidence type="ECO:0000256" key="9">
    <source>
        <dbReference type="ARBA" id="ARBA00023244"/>
    </source>
</evidence>
<evidence type="ECO:0000256" key="10">
    <source>
        <dbReference type="ARBA" id="ARBA00047554"/>
    </source>
</evidence>
<dbReference type="InterPro" id="IPR050464">
    <property type="entry name" value="Zeta_carotene_desat/Oxidored"/>
</dbReference>
<reference evidence="14 15" key="1">
    <citation type="submission" date="2024-01" db="EMBL/GenBank/DDBJ databases">
        <authorList>
            <consortium name="Genoscope - CEA"/>
            <person name="William W."/>
        </authorList>
    </citation>
    <scope>NUCLEOTIDE SEQUENCE [LARGE SCALE GENOMIC DNA]</scope>
    <source>
        <strain evidence="14 15">29B2s-10</strain>
    </source>
</reference>
<dbReference type="PANTHER" id="PTHR42923">
    <property type="entry name" value="PROTOPORPHYRINOGEN OXIDASE"/>
    <property type="match status" value="1"/>
</dbReference>
<evidence type="ECO:0000256" key="12">
    <source>
        <dbReference type="SAM" id="MobiDB-lite"/>
    </source>
</evidence>
<dbReference type="InterPro" id="IPR036188">
    <property type="entry name" value="FAD/NAD-bd_sf"/>
</dbReference>
<evidence type="ECO:0000256" key="5">
    <source>
        <dbReference type="ARBA" id="ARBA00022630"/>
    </source>
</evidence>
<dbReference type="SUPFAM" id="SSF51905">
    <property type="entry name" value="FAD/NAD(P)-binding domain"/>
    <property type="match status" value="1"/>
</dbReference>
<feature type="region of interest" description="Disordered" evidence="12">
    <location>
        <begin position="401"/>
        <end position="420"/>
    </location>
</feature>
<comment type="function">
    <text evidence="1 11">Catalyzes the 6-electron oxidation of protoporphyrinogen-IX to form protoporphyrin-IX.</text>
</comment>
<evidence type="ECO:0000259" key="13">
    <source>
        <dbReference type="Pfam" id="PF01593"/>
    </source>
</evidence>
<keyword evidence="7 11" id="KW-0560">Oxidoreductase</keyword>
<dbReference type="Pfam" id="PF01593">
    <property type="entry name" value="Amino_oxidase"/>
    <property type="match status" value="1"/>
</dbReference>
<keyword evidence="5 11" id="KW-0285">Flavoprotein</keyword>
<evidence type="ECO:0000256" key="6">
    <source>
        <dbReference type="ARBA" id="ARBA00022827"/>
    </source>
</evidence>
<dbReference type="InterPro" id="IPR002937">
    <property type="entry name" value="Amino_oxidase"/>
</dbReference>
<protein>
    <recommendedName>
        <fullName evidence="4 11">Protoporphyrinogen oxidase</fullName>
        <ecNumber evidence="4 11">1.3.3.4</ecNumber>
    </recommendedName>
</protein>
<comment type="cofactor">
    <cofactor evidence="11">
        <name>FAD</name>
        <dbReference type="ChEBI" id="CHEBI:57692"/>
    </cofactor>
    <text evidence="11">Binds 1 FAD per subunit.</text>
</comment>
<keyword evidence="6 11" id="KW-0274">FAD</keyword>
<dbReference type="PANTHER" id="PTHR42923:SF3">
    <property type="entry name" value="PROTOPORPHYRINOGEN OXIDASE"/>
    <property type="match status" value="1"/>
</dbReference>
<evidence type="ECO:0000256" key="11">
    <source>
        <dbReference type="RuleBase" id="RU367069"/>
    </source>
</evidence>
<evidence type="ECO:0000313" key="15">
    <source>
        <dbReference type="Proteomes" id="UP001497600"/>
    </source>
</evidence>
<evidence type="ECO:0000256" key="4">
    <source>
        <dbReference type="ARBA" id="ARBA00012867"/>
    </source>
</evidence>
<evidence type="ECO:0000256" key="8">
    <source>
        <dbReference type="ARBA" id="ARBA00023133"/>
    </source>
</evidence>
<dbReference type="NCBIfam" id="TIGR00562">
    <property type="entry name" value="proto_IX_ox"/>
    <property type="match status" value="1"/>
</dbReference>
<organism evidence="14 15">
    <name type="scientific">[Candida] anglica</name>
    <dbReference type="NCBI Taxonomy" id="148631"/>
    <lineage>
        <taxon>Eukaryota</taxon>
        <taxon>Fungi</taxon>
        <taxon>Dikarya</taxon>
        <taxon>Ascomycota</taxon>
        <taxon>Saccharomycotina</taxon>
        <taxon>Pichiomycetes</taxon>
        <taxon>Debaryomycetaceae</taxon>
        <taxon>Kurtzmaniella</taxon>
    </lineage>
</organism>
<feature type="domain" description="Amine oxidase" evidence="13">
    <location>
        <begin position="19"/>
        <end position="393"/>
    </location>
</feature>
<name>A0ABP0E9J1_9ASCO</name>
<dbReference type="EMBL" id="OZ004255">
    <property type="protein sequence ID" value="CAK7901091.1"/>
    <property type="molecule type" value="Genomic_DNA"/>
</dbReference>
<keyword evidence="8 11" id="KW-0350">Heme biosynthesis</keyword>